<dbReference type="EMBL" id="PGTZ01000007">
    <property type="protein sequence ID" value="PJI93878.1"/>
    <property type="molecule type" value="Genomic_DNA"/>
</dbReference>
<feature type="region of interest" description="Disordered" evidence="1">
    <location>
        <begin position="1"/>
        <end position="75"/>
    </location>
</feature>
<evidence type="ECO:0000313" key="3">
    <source>
        <dbReference type="EMBL" id="PJI93878.1"/>
    </source>
</evidence>
<keyword evidence="2" id="KW-1133">Transmembrane helix</keyword>
<accession>A0A2M8WSI3</accession>
<protein>
    <submittedName>
        <fullName evidence="3">Uncharacterized protein</fullName>
    </submittedName>
</protein>
<feature type="compositionally biased region" description="Basic and acidic residues" evidence="1">
    <location>
        <begin position="1"/>
        <end position="17"/>
    </location>
</feature>
<gene>
    <name evidence="3" type="ORF">CLV34_1358</name>
</gene>
<reference evidence="3 4" key="1">
    <citation type="submission" date="2017-11" db="EMBL/GenBank/DDBJ databases">
        <title>Genomic Encyclopedia of Archaeal and Bacterial Type Strains, Phase II (KMG-II): From Individual Species to Whole Genera.</title>
        <authorList>
            <person name="Goeker M."/>
        </authorList>
    </citation>
    <scope>NUCLEOTIDE SEQUENCE [LARGE SCALE GENOMIC DNA]</scope>
    <source>
        <strain evidence="3 4">DSM 22413</strain>
    </source>
</reference>
<feature type="transmembrane region" description="Helical" evidence="2">
    <location>
        <begin position="202"/>
        <end position="224"/>
    </location>
</feature>
<evidence type="ECO:0000256" key="1">
    <source>
        <dbReference type="SAM" id="MobiDB-lite"/>
    </source>
</evidence>
<dbReference type="Proteomes" id="UP000231586">
    <property type="component" value="Unassembled WGS sequence"/>
</dbReference>
<comment type="caution">
    <text evidence="3">The sequence shown here is derived from an EMBL/GenBank/DDBJ whole genome shotgun (WGS) entry which is preliminary data.</text>
</comment>
<proteinExistence type="predicted"/>
<evidence type="ECO:0000256" key="2">
    <source>
        <dbReference type="SAM" id="Phobius"/>
    </source>
</evidence>
<name>A0A2M8WSI3_9MICO</name>
<evidence type="ECO:0000313" key="4">
    <source>
        <dbReference type="Proteomes" id="UP000231586"/>
    </source>
</evidence>
<feature type="region of interest" description="Disordered" evidence="1">
    <location>
        <begin position="306"/>
        <end position="329"/>
    </location>
</feature>
<keyword evidence="4" id="KW-1185">Reference proteome</keyword>
<feature type="compositionally biased region" description="Low complexity" evidence="1">
    <location>
        <begin position="147"/>
        <end position="160"/>
    </location>
</feature>
<dbReference type="OrthoDB" id="5137482at2"/>
<keyword evidence="2" id="KW-0472">Membrane</keyword>
<organism evidence="3 4">
    <name type="scientific">Luteimicrobium subarcticum</name>
    <dbReference type="NCBI Taxonomy" id="620910"/>
    <lineage>
        <taxon>Bacteria</taxon>
        <taxon>Bacillati</taxon>
        <taxon>Actinomycetota</taxon>
        <taxon>Actinomycetes</taxon>
        <taxon>Micrococcales</taxon>
        <taxon>Luteimicrobium</taxon>
    </lineage>
</organism>
<keyword evidence="2" id="KW-0812">Transmembrane</keyword>
<sequence length="559" mass="58302">MGWQDDLRDVVEQRGDDLQQVAADRLSVAPVFPGAPGPTDATDPSVPALPADAGHRNPDDPPDDESEDAPPVLDPAVVERVFDDAIVTVFVHRARTAGPPPDRSPGVRIVVGSHVDELADAVQREIEDLVPLDEDAERDLAALRDVGPATTPAGPAAERLAPPPPARRPRPRATRPLTPPRPPRERTPDLVARVRARRRARLLRAVAVGAAVALVAGALCLPLLRDDGPPAVAAPDAGPLCPARLGLDKDPLVPVTLDPVRDTVVSGGTWTASYRVASGSFPVRAGDLAPSVWLTSGDRVVGLGNRVEPSGATEGATSDTKAGRPGTGTARTTVRFASCATGDPMPAGPYQAVVSSTVTDTEGRQQRLVSEPVGVTVISTVPDGAQPEWLAGSPLACGESVTDLVVRTADVDVDGLSTVRVRASGSGLDVVVRNDGDKPLSLGGPAHAVALWVQDGRVVGVGADDQQPGLRRIAPGGTLALPIPRWDVTDYCRSAPGGEHPFPLEPGVYQVVPYARYIANYDVGVAKWYLGTDDATTVLVTADHRVEPLPSADATVAGR</sequence>
<dbReference type="RefSeq" id="WP_100349503.1">
    <property type="nucleotide sequence ID" value="NZ_PGTZ01000007.1"/>
</dbReference>
<dbReference type="AlphaFoldDB" id="A0A2M8WSI3"/>
<feature type="region of interest" description="Disordered" evidence="1">
    <location>
        <begin position="146"/>
        <end position="187"/>
    </location>
</feature>